<accession>A0A1B7MZH2</accession>
<dbReference type="InParanoid" id="A0A1B7MZH2"/>
<proteinExistence type="predicted"/>
<dbReference type="AlphaFoldDB" id="A0A1B7MZH2"/>
<dbReference type="EMBL" id="KV448320">
    <property type="protein sequence ID" value="OAX37977.1"/>
    <property type="molecule type" value="Genomic_DNA"/>
</dbReference>
<reference evidence="1 2" key="1">
    <citation type="submission" date="2016-06" db="EMBL/GenBank/DDBJ databases">
        <title>Comparative genomics of the ectomycorrhizal sister species Rhizopogon vinicolor and Rhizopogon vesiculosus (Basidiomycota: Boletales) reveals a divergence of the mating type B locus.</title>
        <authorList>
            <consortium name="DOE Joint Genome Institute"/>
            <person name="Mujic A.B."/>
            <person name="Kuo A."/>
            <person name="Tritt A."/>
            <person name="Lipzen A."/>
            <person name="Chen C."/>
            <person name="Johnson J."/>
            <person name="Sharma A."/>
            <person name="Barry K."/>
            <person name="Grigoriev I.V."/>
            <person name="Spatafora J.W."/>
        </authorList>
    </citation>
    <scope>NUCLEOTIDE SEQUENCE [LARGE SCALE GENOMIC DNA]</scope>
    <source>
        <strain evidence="1 2">AM-OR11-026</strain>
    </source>
</reference>
<name>A0A1B7MZH2_9AGAM</name>
<organism evidence="1 2">
    <name type="scientific">Rhizopogon vinicolor AM-OR11-026</name>
    <dbReference type="NCBI Taxonomy" id="1314800"/>
    <lineage>
        <taxon>Eukaryota</taxon>
        <taxon>Fungi</taxon>
        <taxon>Dikarya</taxon>
        <taxon>Basidiomycota</taxon>
        <taxon>Agaricomycotina</taxon>
        <taxon>Agaricomycetes</taxon>
        <taxon>Agaricomycetidae</taxon>
        <taxon>Boletales</taxon>
        <taxon>Suillineae</taxon>
        <taxon>Rhizopogonaceae</taxon>
        <taxon>Rhizopogon</taxon>
    </lineage>
</organism>
<dbReference type="Proteomes" id="UP000092154">
    <property type="component" value="Unassembled WGS sequence"/>
</dbReference>
<keyword evidence="2" id="KW-1185">Reference proteome</keyword>
<protein>
    <submittedName>
        <fullName evidence="1">Uncharacterized protein</fullName>
    </submittedName>
</protein>
<sequence>MLSKRPTRQSVRLSQWAAGHHACPRGHVPSVDYSAGCHPPSRSKEVLCRHSCNCTATHVRSPPVLRNDINFNHTNGTQTPSQTRHCRRLLLLDMLRRILSCILRFWMQSCVSGSNFSVSSGNQYC</sequence>
<evidence type="ECO:0000313" key="1">
    <source>
        <dbReference type="EMBL" id="OAX37977.1"/>
    </source>
</evidence>
<gene>
    <name evidence="1" type="ORF">K503DRAFT_770968</name>
</gene>
<evidence type="ECO:0000313" key="2">
    <source>
        <dbReference type="Proteomes" id="UP000092154"/>
    </source>
</evidence>